<accession>A0A0G0ZFT2</accession>
<protein>
    <submittedName>
        <fullName evidence="4">Polyglutamate synthase CapA</fullName>
    </submittedName>
</protein>
<reference evidence="4 5" key="1">
    <citation type="journal article" date="2015" name="Nature">
        <title>rRNA introns, odd ribosomes, and small enigmatic genomes across a large radiation of phyla.</title>
        <authorList>
            <person name="Brown C.T."/>
            <person name="Hug L.A."/>
            <person name="Thomas B.C."/>
            <person name="Sharon I."/>
            <person name="Castelle C.J."/>
            <person name="Singh A."/>
            <person name="Wilkins M.J."/>
            <person name="Williams K.H."/>
            <person name="Banfield J.F."/>
        </authorList>
    </citation>
    <scope>NUCLEOTIDE SEQUENCE [LARGE SCALE GENOMIC DNA]</scope>
</reference>
<dbReference type="InterPro" id="IPR052169">
    <property type="entry name" value="CW_Biosynth-Accessory"/>
</dbReference>
<dbReference type="PANTHER" id="PTHR33393:SF11">
    <property type="entry name" value="POLYGLUTAMINE SYNTHESIS ACCESSORY PROTEIN RV0574C-RELATED"/>
    <property type="match status" value="1"/>
</dbReference>
<feature type="signal peptide" evidence="2">
    <location>
        <begin position="1"/>
        <end position="23"/>
    </location>
</feature>
<feature type="chain" id="PRO_5002535726" evidence="2">
    <location>
        <begin position="24"/>
        <end position="338"/>
    </location>
</feature>
<dbReference type="Pfam" id="PF09587">
    <property type="entry name" value="PGA_cap"/>
    <property type="match status" value="1"/>
</dbReference>
<dbReference type="PANTHER" id="PTHR33393">
    <property type="entry name" value="POLYGLUTAMINE SYNTHESIS ACCESSORY PROTEIN RV0574C-RELATED"/>
    <property type="match status" value="1"/>
</dbReference>
<dbReference type="EMBL" id="LCDD01000004">
    <property type="protein sequence ID" value="KKS47544.1"/>
    <property type="molecule type" value="Genomic_DNA"/>
</dbReference>
<organism evidence="4 5">
    <name type="scientific">Candidatus Gottesmanbacteria bacterium GW2011_GWA2_42_18</name>
    <dbReference type="NCBI Taxonomy" id="1618442"/>
    <lineage>
        <taxon>Bacteria</taxon>
        <taxon>Candidatus Gottesmaniibacteriota</taxon>
    </lineage>
</organism>
<dbReference type="Proteomes" id="UP000034320">
    <property type="component" value="Unassembled WGS sequence"/>
</dbReference>
<proteinExistence type="inferred from homology"/>
<dbReference type="SUPFAM" id="SSF56300">
    <property type="entry name" value="Metallo-dependent phosphatases"/>
    <property type="match status" value="1"/>
</dbReference>
<feature type="domain" description="Capsule synthesis protein CapA" evidence="3">
    <location>
        <begin position="58"/>
        <end position="280"/>
    </location>
</feature>
<evidence type="ECO:0000256" key="2">
    <source>
        <dbReference type="SAM" id="SignalP"/>
    </source>
</evidence>
<dbReference type="AlphaFoldDB" id="A0A0G0ZFT2"/>
<evidence type="ECO:0000313" key="5">
    <source>
        <dbReference type="Proteomes" id="UP000034320"/>
    </source>
</evidence>
<evidence type="ECO:0000259" key="3">
    <source>
        <dbReference type="SMART" id="SM00854"/>
    </source>
</evidence>
<sequence length="338" mass="37466">MQLLRLFTTFILSLLNIAVSPQARPVPVVSPSPSVAPVTYEKIFDQMIDDEILNNTTTILTTGDVIPGRTVNFKMTQSHDFTLPFHNTAAFLKNSDLTIINLEAPLTVNCPVTTEGMVFCGNPRFTEGMLYAGIDVATMGNNHSLNYGWDGLDQTEKLLADTGILTAGFNRTAISNLSVKTVKELDVGILAYNILDNPDRQIILAEIKNAKKEVDFLIVAFHWGAEYVKYPAAETRQLAYDAIDSGADLIAGNHPHWIQPIEVFKDKLIIYAHGNFIFDQEWSEETKTGIIVKTYMSGGKIADAEVIPIYISNFNQPEILTGKKKEAVLNLVREISTQ</sequence>
<dbReference type="SMART" id="SM00854">
    <property type="entry name" value="PGA_cap"/>
    <property type="match status" value="1"/>
</dbReference>
<dbReference type="Gene3D" id="3.60.21.10">
    <property type="match status" value="1"/>
</dbReference>
<evidence type="ECO:0000313" key="4">
    <source>
        <dbReference type="EMBL" id="KKS47544.1"/>
    </source>
</evidence>
<dbReference type="CDD" id="cd07381">
    <property type="entry name" value="MPP_CapA"/>
    <property type="match status" value="1"/>
</dbReference>
<comment type="similarity">
    <text evidence="1">Belongs to the CapA family.</text>
</comment>
<comment type="caution">
    <text evidence="4">The sequence shown here is derived from an EMBL/GenBank/DDBJ whole genome shotgun (WGS) entry which is preliminary data.</text>
</comment>
<gene>
    <name evidence="4" type="ORF">UV09_C0004G0033</name>
</gene>
<dbReference type="InterPro" id="IPR029052">
    <property type="entry name" value="Metallo-depent_PP-like"/>
</dbReference>
<dbReference type="InterPro" id="IPR019079">
    <property type="entry name" value="Capsule_synth_CapA"/>
</dbReference>
<keyword evidence="2" id="KW-0732">Signal</keyword>
<evidence type="ECO:0000256" key="1">
    <source>
        <dbReference type="ARBA" id="ARBA00005662"/>
    </source>
</evidence>
<name>A0A0G0ZFT2_9BACT</name>